<reference evidence="2 3" key="1">
    <citation type="journal article" date="2016" name="Nat. Commun.">
        <title>Thousands of microbial genomes shed light on interconnected biogeochemical processes in an aquifer system.</title>
        <authorList>
            <person name="Anantharaman K."/>
            <person name="Brown C.T."/>
            <person name="Hug L.A."/>
            <person name="Sharon I."/>
            <person name="Castelle C.J."/>
            <person name="Probst A.J."/>
            <person name="Thomas B.C."/>
            <person name="Singh A."/>
            <person name="Wilkins M.J."/>
            <person name="Karaoz U."/>
            <person name="Brodie E.L."/>
            <person name="Williams K.H."/>
            <person name="Hubbard S.S."/>
            <person name="Banfield J.F."/>
        </authorList>
    </citation>
    <scope>NUCLEOTIDE SEQUENCE [LARGE SCALE GENOMIC DNA]</scope>
</reference>
<keyword evidence="1" id="KW-0812">Transmembrane</keyword>
<feature type="transmembrane region" description="Helical" evidence="1">
    <location>
        <begin position="6"/>
        <end position="22"/>
    </location>
</feature>
<protein>
    <submittedName>
        <fullName evidence="2">Uncharacterized protein</fullName>
    </submittedName>
</protein>
<dbReference type="EMBL" id="MFLL01000022">
    <property type="protein sequence ID" value="OGG69050.1"/>
    <property type="molecule type" value="Genomic_DNA"/>
</dbReference>
<keyword evidence="1" id="KW-0472">Membrane</keyword>
<evidence type="ECO:0000313" key="3">
    <source>
        <dbReference type="Proteomes" id="UP000176914"/>
    </source>
</evidence>
<comment type="caution">
    <text evidence="2">The sequence shown here is derived from an EMBL/GenBank/DDBJ whole genome shotgun (WGS) entry which is preliminary data.</text>
</comment>
<sequence length="213" mass="22415">MAKYIIGAILIILVAGSGYYLLKGKGSNPTPASTVEQPATETYATSTFAITYPADYTVDASYIYDQVNPKKPISGVKFTIPGTMATGTNLSSDTYLSVEWLPRAKKCTGDIYLAANVRPRTETLASTTYSVASSTGAAAGNIYDETVYALPDSSPCIAVRYFIHSGNIANYPAAGEPGAVREFDRAALIAAFDTIRASLMLGSTPAPAPTTTP</sequence>
<evidence type="ECO:0000313" key="2">
    <source>
        <dbReference type="EMBL" id="OGG69050.1"/>
    </source>
</evidence>
<gene>
    <name evidence="2" type="ORF">A3C20_04870</name>
</gene>
<name>A0A1F6E678_9BACT</name>
<evidence type="ECO:0000256" key="1">
    <source>
        <dbReference type="SAM" id="Phobius"/>
    </source>
</evidence>
<dbReference type="AlphaFoldDB" id="A0A1F6E678"/>
<keyword evidence="1" id="KW-1133">Transmembrane helix</keyword>
<dbReference type="Proteomes" id="UP000176914">
    <property type="component" value="Unassembled WGS sequence"/>
</dbReference>
<organism evidence="2 3">
    <name type="scientific">Candidatus Kaiserbacteria bacterium RIFCSPHIGHO2_02_FULL_55_25</name>
    <dbReference type="NCBI Taxonomy" id="1798498"/>
    <lineage>
        <taxon>Bacteria</taxon>
        <taxon>Candidatus Kaiseribacteriota</taxon>
    </lineage>
</organism>
<proteinExistence type="predicted"/>
<accession>A0A1F6E678</accession>